<protein>
    <recommendedName>
        <fullName evidence="5">3-beta hydroxysteroid dehydrogenase/isomerase domain-containing protein</fullName>
    </recommendedName>
</protein>
<evidence type="ECO:0000256" key="1">
    <source>
        <dbReference type="SAM" id="MobiDB-lite"/>
    </source>
</evidence>
<accession>A0A8T8SIW3</accession>
<evidence type="ECO:0000256" key="2">
    <source>
        <dbReference type="SAM" id="SignalP"/>
    </source>
</evidence>
<dbReference type="Gene3D" id="3.40.50.720">
    <property type="entry name" value="NAD(P)-binding Rossmann-like Domain"/>
    <property type="match status" value="1"/>
</dbReference>
<feature type="signal peptide" evidence="2">
    <location>
        <begin position="1"/>
        <end position="28"/>
    </location>
</feature>
<gene>
    <name evidence="3" type="ORF">A4X03_0g8248</name>
</gene>
<evidence type="ECO:0000313" key="4">
    <source>
        <dbReference type="Proteomes" id="UP000077671"/>
    </source>
</evidence>
<feature type="chain" id="PRO_5035891890" description="3-beta hydroxysteroid dehydrogenase/isomerase domain-containing protein" evidence="2">
    <location>
        <begin position="29"/>
        <end position="140"/>
    </location>
</feature>
<proteinExistence type="predicted"/>
<sequence length="140" mass="15096">MQIRRFSHLFSFLPVVLIGSIALAMVAGAPASADLEQHTAESFLKGAGPTISTHGCHICGTVRFQKKLDQSAAQPDFSKHRDHLEAVVVDELTADDFSEAVKGVEVVIHTASPNSLEAENPEETLLKPRSKPPRTSSAPR</sequence>
<comment type="caution">
    <text evidence="3">The sequence shown here is derived from an EMBL/GenBank/DDBJ whole genome shotgun (WGS) entry which is preliminary data.</text>
</comment>
<feature type="region of interest" description="Disordered" evidence="1">
    <location>
        <begin position="111"/>
        <end position="140"/>
    </location>
</feature>
<evidence type="ECO:0000313" key="3">
    <source>
        <dbReference type="EMBL" id="KAE8240972.1"/>
    </source>
</evidence>
<dbReference type="SUPFAM" id="SSF51735">
    <property type="entry name" value="NAD(P)-binding Rossmann-fold domains"/>
    <property type="match status" value="1"/>
</dbReference>
<reference evidence="3" key="2">
    <citation type="journal article" date="2019" name="IMA Fungus">
        <title>Genome sequencing and comparison of five Tilletia species to identify candidate genes for the detection of regulated species infecting wheat.</title>
        <authorList>
            <person name="Nguyen H.D.T."/>
            <person name="Sultana T."/>
            <person name="Kesanakurti P."/>
            <person name="Hambleton S."/>
        </authorList>
    </citation>
    <scope>NUCLEOTIDE SEQUENCE</scope>
    <source>
        <strain evidence="3">DAOMC 238032</strain>
    </source>
</reference>
<dbReference type="AlphaFoldDB" id="A0A8T8SIW3"/>
<evidence type="ECO:0008006" key="5">
    <source>
        <dbReference type="Google" id="ProtNLM"/>
    </source>
</evidence>
<keyword evidence="2" id="KW-0732">Signal</keyword>
<organism evidence="3 4">
    <name type="scientific">Tilletia caries</name>
    <name type="common">wheat bunt fungus</name>
    <dbReference type="NCBI Taxonomy" id="13290"/>
    <lineage>
        <taxon>Eukaryota</taxon>
        <taxon>Fungi</taxon>
        <taxon>Dikarya</taxon>
        <taxon>Basidiomycota</taxon>
        <taxon>Ustilaginomycotina</taxon>
        <taxon>Exobasidiomycetes</taxon>
        <taxon>Tilletiales</taxon>
        <taxon>Tilletiaceae</taxon>
        <taxon>Tilletia</taxon>
    </lineage>
</organism>
<dbReference type="InterPro" id="IPR036291">
    <property type="entry name" value="NAD(P)-bd_dom_sf"/>
</dbReference>
<dbReference type="EMBL" id="LWDD02002370">
    <property type="protein sequence ID" value="KAE8240972.1"/>
    <property type="molecule type" value="Genomic_DNA"/>
</dbReference>
<dbReference type="Proteomes" id="UP000077671">
    <property type="component" value="Unassembled WGS sequence"/>
</dbReference>
<name>A0A8T8SIW3_9BASI</name>
<reference evidence="3" key="1">
    <citation type="submission" date="2016-04" db="EMBL/GenBank/DDBJ databases">
        <authorList>
            <person name="Nguyen H.D."/>
            <person name="Kesanakurti P."/>
            <person name="Cullis J."/>
            <person name="Levesque C.A."/>
            <person name="Hambleton S."/>
        </authorList>
    </citation>
    <scope>NUCLEOTIDE SEQUENCE</scope>
    <source>
        <strain evidence="3">DAOMC 238032</strain>
    </source>
</reference>